<dbReference type="GO" id="GO:0005829">
    <property type="term" value="C:cytosol"/>
    <property type="evidence" value="ECO:0007669"/>
    <property type="project" value="TreeGrafter"/>
</dbReference>
<dbReference type="Proteomes" id="UP000236199">
    <property type="component" value="Unassembled WGS sequence"/>
</dbReference>
<protein>
    <submittedName>
        <fullName evidence="3">XRE family transcriptional regulator</fullName>
    </submittedName>
</protein>
<evidence type="ECO:0000259" key="2">
    <source>
        <dbReference type="PROSITE" id="PS50943"/>
    </source>
</evidence>
<dbReference type="EMBL" id="AZRM01000065">
    <property type="protein sequence ID" value="PNR97324.1"/>
    <property type="molecule type" value="Genomic_DNA"/>
</dbReference>
<sequence length="178" mass="20546">MQIGEKIKSLRIMRNMTQEELATRSDLTRGFISQVERDLASPTVENLEMILRALGTDLKDFFSNLENKEKIVFTKEDRIPIYDTPKGVKEELLLTTSEPKNIEPSLVVLQPGCSTDIEKPHEGVELGYVIEGEIELYLNKEVYLVRKEETFFYSANKKHFIKNKSTSKTATLIWIEIF</sequence>
<dbReference type="Pfam" id="PF01381">
    <property type="entry name" value="HTH_3"/>
    <property type="match status" value="1"/>
</dbReference>
<accession>A0A2K1P3H4</accession>
<dbReference type="GO" id="GO:0003700">
    <property type="term" value="F:DNA-binding transcription factor activity"/>
    <property type="evidence" value="ECO:0007669"/>
    <property type="project" value="TreeGrafter"/>
</dbReference>
<dbReference type="CDD" id="cd00093">
    <property type="entry name" value="HTH_XRE"/>
    <property type="match status" value="1"/>
</dbReference>
<dbReference type="InterPro" id="IPR014710">
    <property type="entry name" value="RmlC-like_jellyroll"/>
</dbReference>
<proteinExistence type="predicted"/>
<dbReference type="InterPro" id="IPR010982">
    <property type="entry name" value="Lambda_DNA-bd_dom_sf"/>
</dbReference>
<dbReference type="Gene3D" id="1.10.260.40">
    <property type="entry name" value="lambda repressor-like DNA-binding domains"/>
    <property type="match status" value="1"/>
</dbReference>
<dbReference type="InterPro" id="IPR013096">
    <property type="entry name" value="Cupin_2"/>
</dbReference>
<organism evidence="3 4">
    <name type="scientific">Petrotoga miotherma DSM 10691</name>
    <dbReference type="NCBI Taxonomy" id="1434326"/>
    <lineage>
        <taxon>Bacteria</taxon>
        <taxon>Thermotogati</taxon>
        <taxon>Thermotogota</taxon>
        <taxon>Thermotogae</taxon>
        <taxon>Petrotogales</taxon>
        <taxon>Petrotogaceae</taxon>
        <taxon>Petrotoga</taxon>
    </lineage>
</organism>
<dbReference type="Pfam" id="PF07883">
    <property type="entry name" value="Cupin_2"/>
    <property type="match status" value="1"/>
</dbReference>
<dbReference type="InterPro" id="IPR001387">
    <property type="entry name" value="Cro/C1-type_HTH"/>
</dbReference>
<dbReference type="PROSITE" id="PS50943">
    <property type="entry name" value="HTH_CROC1"/>
    <property type="match status" value="1"/>
</dbReference>
<evidence type="ECO:0000313" key="4">
    <source>
        <dbReference type="Proteomes" id="UP000236199"/>
    </source>
</evidence>
<feature type="domain" description="HTH cro/C1-type" evidence="2">
    <location>
        <begin position="7"/>
        <end position="61"/>
    </location>
</feature>
<evidence type="ECO:0000313" key="3">
    <source>
        <dbReference type="EMBL" id="PNR97324.1"/>
    </source>
</evidence>
<evidence type="ECO:0000256" key="1">
    <source>
        <dbReference type="ARBA" id="ARBA00023125"/>
    </source>
</evidence>
<keyword evidence="1" id="KW-0238">DNA-binding</keyword>
<dbReference type="GO" id="GO:0003677">
    <property type="term" value="F:DNA binding"/>
    <property type="evidence" value="ECO:0007669"/>
    <property type="project" value="UniProtKB-KW"/>
</dbReference>
<dbReference type="PANTHER" id="PTHR46797:SF2">
    <property type="entry name" value="TRANSCRIPTIONAL REGULATOR"/>
    <property type="match status" value="1"/>
</dbReference>
<dbReference type="InterPro" id="IPR050807">
    <property type="entry name" value="TransReg_Diox_bact_type"/>
</dbReference>
<name>A0A2K1P3H4_9BACT</name>
<dbReference type="RefSeq" id="WP_103076103.1">
    <property type="nucleotide sequence ID" value="NZ_AZRM01000065.1"/>
</dbReference>
<keyword evidence="4" id="KW-1185">Reference proteome</keyword>
<dbReference type="PANTHER" id="PTHR46797">
    <property type="entry name" value="HTH-TYPE TRANSCRIPTIONAL REGULATOR"/>
    <property type="match status" value="1"/>
</dbReference>
<dbReference type="Gene3D" id="2.60.120.10">
    <property type="entry name" value="Jelly Rolls"/>
    <property type="match status" value="1"/>
</dbReference>
<reference evidence="3 4" key="1">
    <citation type="submission" date="2013-12" db="EMBL/GenBank/DDBJ databases">
        <title>Comparative genomics of Petrotoga isolates.</title>
        <authorList>
            <person name="Nesbo C.L."/>
            <person name="Charchuk R."/>
            <person name="Chow K."/>
        </authorList>
    </citation>
    <scope>NUCLEOTIDE SEQUENCE [LARGE SCALE GENOMIC DNA]</scope>
    <source>
        <strain evidence="3 4">DSM 10691</strain>
    </source>
</reference>
<comment type="caution">
    <text evidence="3">The sequence shown here is derived from an EMBL/GenBank/DDBJ whole genome shotgun (WGS) entry which is preliminary data.</text>
</comment>
<gene>
    <name evidence="3" type="ORF">X928_10125</name>
</gene>
<dbReference type="SUPFAM" id="SSF47413">
    <property type="entry name" value="lambda repressor-like DNA-binding domains"/>
    <property type="match status" value="1"/>
</dbReference>
<dbReference type="AlphaFoldDB" id="A0A2K1P3H4"/>
<dbReference type="SMART" id="SM00530">
    <property type="entry name" value="HTH_XRE"/>
    <property type="match status" value="1"/>
</dbReference>
<dbReference type="CDD" id="cd02209">
    <property type="entry name" value="cupin_XRE_C"/>
    <property type="match status" value="1"/>
</dbReference>
<dbReference type="SUPFAM" id="SSF51182">
    <property type="entry name" value="RmlC-like cupins"/>
    <property type="match status" value="1"/>
</dbReference>
<dbReference type="InterPro" id="IPR011051">
    <property type="entry name" value="RmlC_Cupin_sf"/>
</dbReference>
<dbReference type="OrthoDB" id="9814553at2"/>